<proteinExistence type="predicted"/>
<gene>
    <name evidence="1" type="ORF">K5V21_15415</name>
</gene>
<dbReference type="RefSeq" id="WP_221862054.1">
    <property type="nucleotide sequence ID" value="NZ_JAIKTU010000014.1"/>
</dbReference>
<accession>A0ABS7L1Y6</accession>
<name>A0ABS7L1Y6_CLOSR</name>
<keyword evidence="2" id="KW-1185">Reference proteome</keyword>
<evidence type="ECO:0000313" key="1">
    <source>
        <dbReference type="EMBL" id="MBY0756832.1"/>
    </source>
</evidence>
<evidence type="ECO:0000313" key="2">
    <source>
        <dbReference type="Proteomes" id="UP001299068"/>
    </source>
</evidence>
<dbReference type="Proteomes" id="UP001299068">
    <property type="component" value="Unassembled WGS sequence"/>
</dbReference>
<reference evidence="1 2" key="1">
    <citation type="journal article" date="2021" name="Cell Host Microbe">
        <title>in vivo commensal control of Clostridioides difficile virulence.</title>
        <authorList>
            <person name="Girinathan B.P."/>
            <person name="Dibenedetto N."/>
            <person name="Worley J.N."/>
            <person name="Peltier J."/>
            <person name="Arrieta-Ortiz M.L."/>
            <person name="Rupa Christinal Immanuel S."/>
            <person name="Lavin R."/>
            <person name="Delaney M.L."/>
            <person name="Cummins C."/>
            <person name="Hoffmann M."/>
            <person name="Luo Y."/>
            <person name="Gonzalez-Escalona N."/>
            <person name="Allard M."/>
            <person name="Onderdonk A.B."/>
            <person name="Gerber G.K."/>
            <person name="Sonenshein A.L."/>
            <person name="Baliga N."/>
            <person name="Dupuy B."/>
            <person name="Bry L."/>
        </authorList>
    </citation>
    <scope>NUCLEOTIDE SEQUENCE [LARGE SCALE GENOMIC DNA]</scope>
    <source>
        <strain evidence="1 2">DSM 599</strain>
    </source>
</reference>
<sequence>MNTSSNNTCDDEFRINHNSIKEGKLEWEPRTGKGTNKNREEALILKNRYYSYLQEYSNKNNIMFLIKHWS</sequence>
<organism evidence="1 2">
    <name type="scientific">Clostridium sardiniense</name>
    <name type="common">Clostridium absonum</name>
    <dbReference type="NCBI Taxonomy" id="29369"/>
    <lineage>
        <taxon>Bacteria</taxon>
        <taxon>Bacillati</taxon>
        <taxon>Bacillota</taxon>
        <taxon>Clostridia</taxon>
        <taxon>Eubacteriales</taxon>
        <taxon>Clostridiaceae</taxon>
        <taxon>Clostridium</taxon>
    </lineage>
</organism>
<protein>
    <submittedName>
        <fullName evidence="1">Uncharacterized protein</fullName>
    </submittedName>
</protein>
<dbReference type="EMBL" id="JAIKTU010000014">
    <property type="protein sequence ID" value="MBY0756832.1"/>
    <property type="molecule type" value="Genomic_DNA"/>
</dbReference>
<comment type="caution">
    <text evidence="1">The sequence shown here is derived from an EMBL/GenBank/DDBJ whole genome shotgun (WGS) entry which is preliminary data.</text>
</comment>